<accession>A0A1V0SB29</accession>
<dbReference type="InterPro" id="IPR032675">
    <property type="entry name" value="LRR_dom_sf"/>
</dbReference>
<keyword evidence="2" id="KW-0677">Repeat</keyword>
<organism evidence="3">
    <name type="scientific">Catovirus CTV1</name>
    <dbReference type="NCBI Taxonomy" id="1977631"/>
    <lineage>
        <taxon>Viruses</taxon>
        <taxon>Varidnaviria</taxon>
        <taxon>Bamfordvirae</taxon>
        <taxon>Nucleocytoviricota</taxon>
        <taxon>Megaviricetes</taxon>
        <taxon>Imitervirales</taxon>
        <taxon>Mimiviridae</taxon>
        <taxon>Klosneuvirinae</taxon>
        <taxon>Catovirus</taxon>
    </lineage>
</organism>
<dbReference type="InterPro" id="IPR001611">
    <property type="entry name" value="Leu-rich_rpt"/>
</dbReference>
<evidence type="ECO:0000256" key="2">
    <source>
        <dbReference type="ARBA" id="ARBA00022737"/>
    </source>
</evidence>
<dbReference type="SUPFAM" id="SSF52058">
    <property type="entry name" value="L domain-like"/>
    <property type="match status" value="1"/>
</dbReference>
<keyword evidence="1" id="KW-0433">Leucine-rich repeat</keyword>
<evidence type="ECO:0000256" key="1">
    <source>
        <dbReference type="ARBA" id="ARBA00022614"/>
    </source>
</evidence>
<protein>
    <recommendedName>
        <fullName evidence="4">Leucine-rich repeat protein</fullName>
    </recommendedName>
</protein>
<dbReference type="Gene3D" id="3.80.10.10">
    <property type="entry name" value="Ribonuclease Inhibitor"/>
    <property type="match status" value="1"/>
</dbReference>
<name>A0A1V0SB29_9VIRU</name>
<evidence type="ECO:0008006" key="4">
    <source>
        <dbReference type="Google" id="ProtNLM"/>
    </source>
</evidence>
<sequence length="374" mass="43660">MNYYNNETIDYMLKNDTYGLDGITIPPYEMSKIRDILINSETTKNCELDLSDYRMNRLPKKLKSFVWLTKLIVSKCGLISLENLPPNLVELEASYNKINYIGKIDWPESLQRVLLDNNVIMTIDYLPPKLKCLGLSKNKISNFLTVTPHTLELLDLSKNLLKKVPHLNDGIKGLDISENYIEDVNTLPDTIEMLDCSKNEIKYITFLPKNITHFTASNNKITSVVNLPDNIQTIDLSNNQLSYISLKDSCKNVDLSNNDIRYFNCYNLPKDLECLNLENNDLNIEHCSFDKNNSKIKFTEKKAINEDNSYSSFWPHDSDSRYNSYDSLWYRRYNPRDNDGYYNRWNSSSNISSIRSKYNRRDPHYIVLKKKVEI</sequence>
<reference evidence="3" key="1">
    <citation type="journal article" date="2017" name="Science">
        <title>Giant viruses with an expanded complement of translation system components.</title>
        <authorList>
            <person name="Schulz F."/>
            <person name="Yutin N."/>
            <person name="Ivanova N.N."/>
            <person name="Ortega D.R."/>
            <person name="Lee T.K."/>
            <person name="Vierheilig J."/>
            <person name="Daims H."/>
            <person name="Horn M."/>
            <person name="Wagner M."/>
            <person name="Jensen G.J."/>
            <person name="Kyrpides N.C."/>
            <person name="Koonin E.V."/>
            <person name="Woyke T."/>
        </authorList>
    </citation>
    <scope>NUCLEOTIDE SEQUENCE</scope>
    <source>
        <strain evidence="3">CTV1</strain>
    </source>
</reference>
<dbReference type="InterPro" id="IPR051071">
    <property type="entry name" value="LRR-bact_E3_ubiq_ligases"/>
</dbReference>
<dbReference type="PANTHER" id="PTHR47114:SF2">
    <property type="entry name" value="OLIGODENDROCYTE-MYELIN GLYCOPROTEIN"/>
    <property type="match status" value="1"/>
</dbReference>
<gene>
    <name evidence="3" type="ORF">Catovirus_1_918</name>
</gene>
<proteinExistence type="predicted"/>
<evidence type="ECO:0000313" key="3">
    <source>
        <dbReference type="EMBL" id="ARF08868.1"/>
    </source>
</evidence>
<dbReference type="PROSITE" id="PS51450">
    <property type="entry name" value="LRR"/>
    <property type="match status" value="1"/>
</dbReference>
<dbReference type="EMBL" id="KY684083">
    <property type="protein sequence ID" value="ARF08868.1"/>
    <property type="molecule type" value="Genomic_DNA"/>
</dbReference>
<dbReference type="PANTHER" id="PTHR47114">
    <property type="match status" value="1"/>
</dbReference>